<dbReference type="AlphaFoldDB" id="A0A0D2NEB2"/>
<proteinExistence type="predicted"/>
<name>A0A0D2NEB2_GOSRA</name>
<evidence type="ECO:0000313" key="1">
    <source>
        <dbReference type="EMBL" id="KJB30982.1"/>
    </source>
</evidence>
<organism evidence="1 2">
    <name type="scientific">Gossypium raimondii</name>
    <name type="common">Peruvian cotton</name>
    <name type="synonym">Gossypium klotzschianum subsp. raimondii</name>
    <dbReference type="NCBI Taxonomy" id="29730"/>
    <lineage>
        <taxon>Eukaryota</taxon>
        <taxon>Viridiplantae</taxon>
        <taxon>Streptophyta</taxon>
        <taxon>Embryophyta</taxon>
        <taxon>Tracheophyta</taxon>
        <taxon>Spermatophyta</taxon>
        <taxon>Magnoliopsida</taxon>
        <taxon>eudicotyledons</taxon>
        <taxon>Gunneridae</taxon>
        <taxon>Pentapetalae</taxon>
        <taxon>rosids</taxon>
        <taxon>malvids</taxon>
        <taxon>Malvales</taxon>
        <taxon>Malvaceae</taxon>
        <taxon>Malvoideae</taxon>
        <taxon>Gossypium</taxon>
    </lineage>
</organism>
<dbReference type="Gramene" id="KJB30982">
    <property type="protein sequence ID" value="KJB30982"/>
    <property type="gene ID" value="B456_005G170700"/>
</dbReference>
<gene>
    <name evidence="1" type="ORF">B456_005G170700</name>
</gene>
<accession>A0A0D2NEB2</accession>
<keyword evidence="2" id="KW-1185">Reference proteome</keyword>
<protein>
    <submittedName>
        <fullName evidence="1">Uncharacterized protein</fullName>
    </submittedName>
</protein>
<evidence type="ECO:0000313" key="2">
    <source>
        <dbReference type="Proteomes" id="UP000032304"/>
    </source>
</evidence>
<sequence length="84" mass="9757">MKSQLYCITIARVVYLKVVDLLASLMKKNCLFCILSPIPLLPRDLCNRSDHIDIPSTQHKSLKGSRRLTKVRKPRSLKKWIPIR</sequence>
<dbReference type="EMBL" id="CM001744">
    <property type="protein sequence ID" value="KJB30982.1"/>
    <property type="molecule type" value="Genomic_DNA"/>
</dbReference>
<dbReference type="Proteomes" id="UP000032304">
    <property type="component" value="Chromosome 5"/>
</dbReference>
<reference evidence="1 2" key="1">
    <citation type="journal article" date="2012" name="Nature">
        <title>Repeated polyploidization of Gossypium genomes and the evolution of spinnable cotton fibres.</title>
        <authorList>
            <person name="Paterson A.H."/>
            <person name="Wendel J.F."/>
            <person name="Gundlach H."/>
            <person name="Guo H."/>
            <person name="Jenkins J."/>
            <person name="Jin D."/>
            <person name="Llewellyn D."/>
            <person name="Showmaker K.C."/>
            <person name="Shu S."/>
            <person name="Udall J."/>
            <person name="Yoo M.J."/>
            <person name="Byers R."/>
            <person name="Chen W."/>
            <person name="Doron-Faigenboim A."/>
            <person name="Duke M.V."/>
            <person name="Gong L."/>
            <person name="Grimwood J."/>
            <person name="Grover C."/>
            <person name="Grupp K."/>
            <person name="Hu G."/>
            <person name="Lee T.H."/>
            <person name="Li J."/>
            <person name="Lin L."/>
            <person name="Liu T."/>
            <person name="Marler B.S."/>
            <person name="Page J.T."/>
            <person name="Roberts A.W."/>
            <person name="Romanel E."/>
            <person name="Sanders W.S."/>
            <person name="Szadkowski E."/>
            <person name="Tan X."/>
            <person name="Tang H."/>
            <person name="Xu C."/>
            <person name="Wang J."/>
            <person name="Wang Z."/>
            <person name="Zhang D."/>
            <person name="Zhang L."/>
            <person name="Ashrafi H."/>
            <person name="Bedon F."/>
            <person name="Bowers J.E."/>
            <person name="Brubaker C.L."/>
            <person name="Chee P.W."/>
            <person name="Das S."/>
            <person name="Gingle A.R."/>
            <person name="Haigler C.H."/>
            <person name="Harker D."/>
            <person name="Hoffmann L.V."/>
            <person name="Hovav R."/>
            <person name="Jones D.C."/>
            <person name="Lemke C."/>
            <person name="Mansoor S."/>
            <person name="ur Rahman M."/>
            <person name="Rainville L.N."/>
            <person name="Rambani A."/>
            <person name="Reddy U.K."/>
            <person name="Rong J.K."/>
            <person name="Saranga Y."/>
            <person name="Scheffler B.E."/>
            <person name="Scheffler J.A."/>
            <person name="Stelly D.M."/>
            <person name="Triplett B.A."/>
            <person name="Van Deynze A."/>
            <person name="Vaslin M.F."/>
            <person name="Waghmare V.N."/>
            <person name="Walford S.A."/>
            <person name="Wright R.J."/>
            <person name="Zaki E.A."/>
            <person name="Zhang T."/>
            <person name="Dennis E.S."/>
            <person name="Mayer K.F."/>
            <person name="Peterson D.G."/>
            <person name="Rokhsar D.S."/>
            <person name="Wang X."/>
            <person name="Schmutz J."/>
        </authorList>
    </citation>
    <scope>NUCLEOTIDE SEQUENCE [LARGE SCALE GENOMIC DNA]</scope>
</reference>